<keyword evidence="1" id="KW-0812">Transmembrane</keyword>
<name>A0A6J5LW94_9CAUD</name>
<protein>
    <submittedName>
        <fullName evidence="2">Uncharacterized protein</fullName>
    </submittedName>
</protein>
<feature type="transmembrane region" description="Helical" evidence="1">
    <location>
        <begin position="7"/>
        <end position="25"/>
    </location>
</feature>
<proteinExistence type="predicted"/>
<keyword evidence="1" id="KW-0472">Membrane</keyword>
<dbReference type="EMBL" id="LR796336">
    <property type="protein sequence ID" value="CAB4137327.1"/>
    <property type="molecule type" value="Genomic_DNA"/>
</dbReference>
<keyword evidence="1" id="KW-1133">Transmembrane helix</keyword>
<reference evidence="2" key="1">
    <citation type="submission" date="2020-04" db="EMBL/GenBank/DDBJ databases">
        <authorList>
            <person name="Chiriac C."/>
            <person name="Salcher M."/>
            <person name="Ghai R."/>
            <person name="Kavagutti S V."/>
        </authorList>
    </citation>
    <scope>NUCLEOTIDE SEQUENCE</scope>
</reference>
<accession>A0A6J5LW94</accession>
<evidence type="ECO:0000313" key="2">
    <source>
        <dbReference type="EMBL" id="CAB4137327.1"/>
    </source>
</evidence>
<sequence length="30" mass="3446">MTPRERAFVAAWVLFSLALLVQWVWSIASP</sequence>
<evidence type="ECO:0000256" key="1">
    <source>
        <dbReference type="SAM" id="Phobius"/>
    </source>
</evidence>
<organism evidence="2">
    <name type="scientific">uncultured Caudovirales phage</name>
    <dbReference type="NCBI Taxonomy" id="2100421"/>
    <lineage>
        <taxon>Viruses</taxon>
        <taxon>Duplodnaviria</taxon>
        <taxon>Heunggongvirae</taxon>
        <taxon>Uroviricota</taxon>
        <taxon>Caudoviricetes</taxon>
        <taxon>Peduoviridae</taxon>
        <taxon>Maltschvirus</taxon>
        <taxon>Maltschvirus maltsch</taxon>
    </lineage>
</organism>
<gene>
    <name evidence="2" type="ORF">UFOVP319_24</name>
</gene>